<dbReference type="Proteomes" id="UP000572212">
    <property type="component" value="Unassembled WGS sequence"/>
</dbReference>
<dbReference type="PIRSF" id="PIRSF002599">
    <property type="entry name" value="Cold_shock_A"/>
    <property type="match status" value="1"/>
</dbReference>
<name>A0A841RQJ2_9BACI</name>
<organism evidence="2 3">
    <name type="scientific">Gracilibacillus halotolerans</name>
    <dbReference type="NCBI Taxonomy" id="74386"/>
    <lineage>
        <taxon>Bacteria</taxon>
        <taxon>Bacillati</taxon>
        <taxon>Bacillota</taxon>
        <taxon>Bacilli</taxon>
        <taxon>Bacillales</taxon>
        <taxon>Bacillaceae</taxon>
        <taxon>Gracilibacillus</taxon>
    </lineage>
</organism>
<keyword evidence="1" id="KW-1133">Transmembrane helix</keyword>
<feature type="transmembrane region" description="Helical" evidence="1">
    <location>
        <begin position="35"/>
        <end position="54"/>
    </location>
</feature>
<dbReference type="InterPro" id="IPR012156">
    <property type="entry name" value="Cold_shock_CspA"/>
</dbReference>
<evidence type="ECO:0000313" key="3">
    <source>
        <dbReference type="Proteomes" id="UP000572212"/>
    </source>
</evidence>
<dbReference type="EMBL" id="JACHON010000018">
    <property type="protein sequence ID" value="MBB6513883.1"/>
    <property type="molecule type" value="Genomic_DNA"/>
</dbReference>
<keyword evidence="1" id="KW-0812">Transmembrane</keyword>
<keyword evidence="3" id="KW-1185">Reference proteome</keyword>
<evidence type="ECO:0000256" key="1">
    <source>
        <dbReference type="SAM" id="Phobius"/>
    </source>
</evidence>
<dbReference type="GO" id="GO:0003676">
    <property type="term" value="F:nucleic acid binding"/>
    <property type="evidence" value="ECO:0007669"/>
    <property type="project" value="InterPro"/>
</dbReference>
<dbReference type="Pfam" id="PF06961">
    <property type="entry name" value="DUF1294"/>
    <property type="match status" value="1"/>
</dbReference>
<reference evidence="2 3" key="1">
    <citation type="submission" date="2020-08" db="EMBL/GenBank/DDBJ databases">
        <title>Genomic Encyclopedia of Type Strains, Phase IV (KMG-IV): sequencing the most valuable type-strain genomes for metagenomic binning, comparative biology and taxonomic classification.</title>
        <authorList>
            <person name="Goeker M."/>
        </authorList>
    </citation>
    <scope>NUCLEOTIDE SEQUENCE [LARGE SCALE GENOMIC DNA]</scope>
    <source>
        <strain evidence="2 3">DSM 11805</strain>
    </source>
</reference>
<evidence type="ECO:0000313" key="2">
    <source>
        <dbReference type="EMBL" id="MBB6513883.1"/>
    </source>
</evidence>
<comment type="caution">
    <text evidence="2">The sequence shown here is derived from an EMBL/GenBank/DDBJ whole genome shotgun (WGS) entry which is preliminary data.</text>
</comment>
<protein>
    <submittedName>
        <fullName evidence="2">Uncharacterized membrane protein YsdA (DUF1294 family)</fullName>
    </submittedName>
</protein>
<feature type="transmembrane region" description="Helical" evidence="1">
    <location>
        <begin position="60"/>
        <end position="81"/>
    </location>
</feature>
<keyword evidence="1" id="KW-0472">Membrane</keyword>
<gene>
    <name evidence="2" type="ORF">GGQ92_002702</name>
</gene>
<sequence length="88" mass="10472">MLLYLVVINVIGLLIMKWDKYLAKKQKWRIPEKRIWFIAIVGGALGATIGMFLFRHKTKHVTFTLLLPLLTFGQVILLYYWQFHEFMS</sequence>
<proteinExistence type="predicted"/>
<dbReference type="AlphaFoldDB" id="A0A841RQJ2"/>
<dbReference type="RefSeq" id="WP_184249872.1">
    <property type="nucleotide sequence ID" value="NZ_BAAACU010000004.1"/>
</dbReference>
<dbReference type="InterPro" id="IPR010718">
    <property type="entry name" value="DUF1294"/>
</dbReference>
<accession>A0A841RQJ2</accession>